<feature type="compositionally biased region" description="Basic and acidic residues" evidence="2">
    <location>
        <begin position="143"/>
        <end position="158"/>
    </location>
</feature>
<dbReference type="OrthoDB" id="8948422at2759"/>
<dbReference type="RefSeq" id="XP_042562404.1">
    <property type="nucleotide sequence ID" value="XM_042706470.1"/>
</dbReference>
<evidence type="ECO:0000256" key="1">
    <source>
        <dbReference type="SAM" id="Coils"/>
    </source>
</evidence>
<dbReference type="GeneID" id="122131792"/>
<accession>A0A8M1KKV6</accession>
<keyword evidence="1" id="KW-0175">Coiled coil</keyword>
<proteinExistence type="predicted"/>
<protein>
    <submittedName>
        <fullName evidence="4">AT-rich interactive domain-containing protein 3A-like isoform X1</fullName>
    </submittedName>
</protein>
<feature type="region of interest" description="Disordered" evidence="2">
    <location>
        <begin position="133"/>
        <end position="246"/>
    </location>
</feature>
<dbReference type="AlphaFoldDB" id="A0A8M1KKV6"/>
<evidence type="ECO:0000256" key="2">
    <source>
        <dbReference type="SAM" id="MobiDB-lite"/>
    </source>
</evidence>
<organism evidence="3 4">
    <name type="scientific">Clupea harengus</name>
    <name type="common">Atlantic herring</name>
    <dbReference type="NCBI Taxonomy" id="7950"/>
    <lineage>
        <taxon>Eukaryota</taxon>
        <taxon>Metazoa</taxon>
        <taxon>Chordata</taxon>
        <taxon>Craniata</taxon>
        <taxon>Vertebrata</taxon>
        <taxon>Euteleostomi</taxon>
        <taxon>Actinopterygii</taxon>
        <taxon>Neopterygii</taxon>
        <taxon>Teleostei</taxon>
        <taxon>Clupei</taxon>
        <taxon>Clupeiformes</taxon>
        <taxon>Clupeoidei</taxon>
        <taxon>Clupeidae</taxon>
        <taxon>Clupea</taxon>
    </lineage>
</organism>
<dbReference type="Proteomes" id="UP000515152">
    <property type="component" value="Unplaced"/>
</dbReference>
<keyword evidence="3" id="KW-1185">Reference proteome</keyword>
<name>A0A8M1KKV6_CLUHA</name>
<gene>
    <name evidence="4" type="primary">LOC122131792</name>
</gene>
<dbReference type="KEGG" id="char:122131792"/>
<evidence type="ECO:0000313" key="3">
    <source>
        <dbReference type="Proteomes" id="UP000515152"/>
    </source>
</evidence>
<reference evidence="4" key="1">
    <citation type="submission" date="2025-08" db="UniProtKB">
        <authorList>
            <consortium name="RefSeq"/>
        </authorList>
    </citation>
    <scope>IDENTIFICATION</scope>
</reference>
<evidence type="ECO:0000313" key="4">
    <source>
        <dbReference type="RefSeq" id="XP_042562404.1"/>
    </source>
</evidence>
<feature type="compositionally biased region" description="Acidic residues" evidence="2">
    <location>
        <begin position="159"/>
        <end position="193"/>
    </location>
</feature>
<sequence length="262" mass="29095">MVLGLKTLSEVLSNRVCCPSTLIVMDAIEAEQQAVFTSANNHPLLVPSSTTHSHFSGSQSHNHPSGGMKLEAVMENLQRQQAARLALEEKLRQAEKDKDLRSMMDSQIQQQALAFRHYQAAVRGAFAVGAPISSPGASSSERQPAHPDAHRLPERPDDSDVEDDLEGDRGMEDEDRDLEDEDIDNEGFMDDDIERPMPHYLPRHSMHSNAGQSPKHSGARVQPSFSAARQPESPGGMAQAQSQHHEWTYEEQFKQVRHCSLS</sequence>
<feature type="coiled-coil region" evidence="1">
    <location>
        <begin position="70"/>
        <end position="97"/>
    </location>
</feature>